<reference evidence="2 3" key="1">
    <citation type="journal article" date="2019" name="Commun. Biol.">
        <title>The bagworm genome reveals a unique fibroin gene that provides high tensile strength.</title>
        <authorList>
            <person name="Kono N."/>
            <person name="Nakamura H."/>
            <person name="Ohtoshi R."/>
            <person name="Tomita M."/>
            <person name="Numata K."/>
            <person name="Arakawa K."/>
        </authorList>
    </citation>
    <scope>NUCLEOTIDE SEQUENCE [LARGE SCALE GENOMIC DNA]</scope>
</reference>
<comment type="caution">
    <text evidence="2">The sequence shown here is derived from an EMBL/GenBank/DDBJ whole genome shotgun (WGS) entry which is preliminary data.</text>
</comment>
<protein>
    <submittedName>
        <fullName evidence="2">Uncharacterized protein</fullName>
    </submittedName>
</protein>
<feature type="region of interest" description="Disordered" evidence="1">
    <location>
        <begin position="1"/>
        <end position="53"/>
    </location>
</feature>
<keyword evidence="3" id="KW-1185">Reference proteome</keyword>
<evidence type="ECO:0000313" key="2">
    <source>
        <dbReference type="EMBL" id="GBP43977.1"/>
    </source>
</evidence>
<dbReference type="EMBL" id="BGZK01000445">
    <property type="protein sequence ID" value="GBP43977.1"/>
    <property type="molecule type" value="Genomic_DNA"/>
</dbReference>
<name>A0A4C1W1I7_EUMVA</name>
<dbReference type="Proteomes" id="UP000299102">
    <property type="component" value="Unassembled WGS sequence"/>
</dbReference>
<accession>A0A4C1W1I7</accession>
<sequence length="166" mass="18752">MLSSLKCGQPKADGDQSPLQADCTKRKNATHKRSTRSTFEVPKIHGSNPSTRRDRFSKRLELRQYLFIQRHRSLASEKNVRKPYTCDECNLCTPMYTQITAKRGYAHEVCRLRPARIANGDARYVQENAGNSGALNGLQMIQYTGTTLPDPFFSPAFLFYATATLS</sequence>
<organism evidence="2 3">
    <name type="scientific">Eumeta variegata</name>
    <name type="common">Bagworm moth</name>
    <name type="synonym">Eumeta japonica</name>
    <dbReference type="NCBI Taxonomy" id="151549"/>
    <lineage>
        <taxon>Eukaryota</taxon>
        <taxon>Metazoa</taxon>
        <taxon>Ecdysozoa</taxon>
        <taxon>Arthropoda</taxon>
        <taxon>Hexapoda</taxon>
        <taxon>Insecta</taxon>
        <taxon>Pterygota</taxon>
        <taxon>Neoptera</taxon>
        <taxon>Endopterygota</taxon>
        <taxon>Lepidoptera</taxon>
        <taxon>Glossata</taxon>
        <taxon>Ditrysia</taxon>
        <taxon>Tineoidea</taxon>
        <taxon>Psychidae</taxon>
        <taxon>Oiketicinae</taxon>
        <taxon>Eumeta</taxon>
    </lineage>
</organism>
<dbReference type="AlphaFoldDB" id="A0A4C1W1I7"/>
<feature type="compositionally biased region" description="Basic residues" evidence="1">
    <location>
        <begin position="26"/>
        <end position="35"/>
    </location>
</feature>
<proteinExistence type="predicted"/>
<dbReference type="OrthoDB" id="5199543at2759"/>
<evidence type="ECO:0000313" key="3">
    <source>
        <dbReference type="Proteomes" id="UP000299102"/>
    </source>
</evidence>
<evidence type="ECO:0000256" key="1">
    <source>
        <dbReference type="SAM" id="MobiDB-lite"/>
    </source>
</evidence>
<gene>
    <name evidence="2" type="ORF">EVAR_27145_1</name>
</gene>